<protein>
    <submittedName>
        <fullName evidence="7">Rubredoxin</fullName>
    </submittedName>
</protein>
<dbReference type="PROSITE" id="PS50903">
    <property type="entry name" value="RUBREDOXIN_LIKE"/>
    <property type="match status" value="1"/>
</dbReference>
<gene>
    <name evidence="7" type="ORF">SAMN04488023_10628</name>
</gene>
<evidence type="ECO:0000256" key="1">
    <source>
        <dbReference type="ARBA" id="ARBA00001965"/>
    </source>
</evidence>
<keyword evidence="8" id="KW-1185">Reference proteome</keyword>
<dbReference type="OrthoDB" id="9758182at2"/>
<name>A0A1H9MMF3_9SPHI</name>
<dbReference type="InterPro" id="IPR050526">
    <property type="entry name" value="Rubredoxin_ET"/>
</dbReference>
<keyword evidence="5" id="KW-0408">Iron</keyword>
<dbReference type="AlphaFoldDB" id="A0A1H9MMF3"/>
<dbReference type="SUPFAM" id="SSF57802">
    <property type="entry name" value="Rubredoxin-like"/>
    <property type="match status" value="1"/>
</dbReference>
<comment type="cofactor">
    <cofactor evidence="1">
        <name>Fe(3+)</name>
        <dbReference type="ChEBI" id="CHEBI:29034"/>
    </cofactor>
</comment>
<dbReference type="Proteomes" id="UP000199572">
    <property type="component" value="Unassembled WGS sequence"/>
</dbReference>
<accession>A0A1H9MMF3</accession>
<evidence type="ECO:0000259" key="6">
    <source>
        <dbReference type="PROSITE" id="PS50903"/>
    </source>
</evidence>
<dbReference type="PANTHER" id="PTHR47627">
    <property type="entry name" value="RUBREDOXIN"/>
    <property type="match status" value="1"/>
</dbReference>
<feature type="domain" description="Rubredoxin-like" evidence="6">
    <location>
        <begin position="438"/>
        <end position="489"/>
    </location>
</feature>
<dbReference type="RefSeq" id="WP_090882633.1">
    <property type="nucleotide sequence ID" value="NZ_FOGG01000006.1"/>
</dbReference>
<evidence type="ECO:0000313" key="8">
    <source>
        <dbReference type="Proteomes" id="UP000199572"/>
    </source>
</evidence>
<dbReference type="GO" id="GO:0009055">
    <property type="term" value="F:electron transfer activity"/>
    <property type="evidence" value="ECO:0007669"/>
    <property type="project" value="TreeGrafter"/>
</dbReference>
<dbReference type="GO" id="GO:0005506">
    <property type="term" value="F:iron ion binding"/>
    <property type="evidence" value="ECO:0007669"/>
    <property type="project" value="InterPro"/>
</dbReference>
<dbReference type="PANTHER" id="PTHR47627:SF1">
    <property type="entry name" value="RUBREDOXIN-1-RELATED"/>
    <property type="match status" value="1"/>
</dbReference>
<evidence type="ECO:0000256" key="5">
    <source>
        <dbReference type="ARBA" id="ARBA00023004"/>
    </source>
</evidence>
<evidence type="ECO:0000256" key="2">
    <source>
        <dbReference type="ARBA" id="ARBA00022448"/>
    </source>
</evidence>
<dbReference type="GO" id="GO:0043448">
    <property type="term" value="P:alkane catabolic process"/>
    <property type="evidence" value="ECO:0007669"/>
    <property type="project" value="TreeGrafter"/>
</dbReference>
<keyword evidence="4" id="KW-0249">Electron transport</keyword>
<dbReference type="EMBL" id="FOGG01000006">
    <property type="protein sequence ID" value="SER24343.1"/>
    <property type="molecule type" value="Genomic_DNA"/>
</dbReference>
<dbReference type="CDD" id="cd00730">
    <property type="entry name" value="rubredoxin"/>
    <property type="match status" value="1"/>
</dbReference>
<dbReference type="InterPro" id="IPR024934">
    <property type="entry name" value="Rubredoxin-like_dom"/>
</dbReference>
<proteinExistence type="predicted"/>
<dbReference type="Gene3D" id="2.20.28.10">
    <property type="match status" value="1"/>
</dbReference>
<evidence type="ECO:0000256" key="3">
    <source>
        <dbReference type="ARBA" id="ARBA00022723"/>
    </source>
</evidence>
<reference evidence="7 8" key="1">
    <citation type="submission" date="2016-10" db="EMBL/GenBank/DDBJ databases">
        <authorList>
            <person name="de Groot N.N."/>
        </authorList>
    </citation>
    <scope>NUCLEOTIDE SEQUENCE [LARGE SCALE GENOMIC DNA]</scope>
    <source>
        <strain evidence="7 8">DSM 18610</strain>
    </source>
</reference>
<sequence length="498" mass="56806">MNKQKNIVKINLSGGIVSTGDLLSIVKAAESAQAKDIKLGTRQQLYLTVADPKLEEFTQELQEARINFEVNFDEHPNIVSSYVTDELFNRSNWLTEGVYADVLDAFAYQPALKVNIIDSTQNLVPFFTGNINFISSPTANYWYLFIRFPKMTESEHWGSLVYSADIPAMAKAIETVILEDEKTFYSKTTASVSLLRARVQENYQFFHQPVIEELQLPKFTIPYYEGLNKYGQKFWLGVYRRDEVFPLAFLKDVCAICLKTKIGKIYTTPWKSMLIKGIDADDQKYWSYVLGKNHINVRHASNELNWQVEDLSADGLVIKRYLVRRFDSMDLKTHGLCFAIKTQPKSGLFGSVVIKRLINYTKTAKKATDRFDILYTPDFNPNSKNYIVYKRKLALTVLDQHLSDLSNIYYDQLGLNNLIGTELKAEESAQESATTTTYWVQQCQKCFTVYDEQYGEQENGIMPGVPFDALPATYTCPVCDAGKGDFLTINFQTLATLA</sequence>
<keyword evidence="2" id="KW-0813">Transport</keyword>
<dbReference type="InterPro" id="IPR024935">
    <property type="entry name" value="Rubredoxin_dom"/>
</dbReference>
<evidence type="ECO:0000313" key="7">
    <source>
        <dbReference type="EMBL" id="SER24343.1"/>
    </source>
</evidence>
<keyword evidence="3" id="KW-0479">Metal-binding</keyword>
<dbReference type="Pfam" id="PF00301">
    <property type="entry name" value="Rubredoxin"/>
    <property type="match status" value="1"/>
</dbReference>
<organism evidence="7 8">
    <name type="scientific">Pedobacter rhizosphaerae</name>
    <dbReference type="NCBI Taxonomy" id="390241"/>
    <lineage>
        <taxon>Bacteria</taxon>
        <taxon>Pseudomonadati</taxon>
        <taxon>Bacteroidota</taxon>
        <taxon>Sphingobacteriia</taxon>
        <taxon>Sphingobacteriales</taxon>
        <taxon>Sphingobacteriaceae</taxon>
        <taxon>Pedobacter</taxon>
    </lineage>
</organism>
<dbReference type="STRING" id="390241.SAMN04488023_10628"/>
<evidence type="ECO:0000256" key="4">
    <source>
        <dbReference type="ARBA" id="ARBA00022982"/>
    </source>
</evidence>